<proteinExistence type="predicted"/>
<evidence type="ECO:0000313" key="1">
    <source>
        <dbReference type="EMBL" id="KAB2631772.1"/>
    </source>
</evidence>
<protein>
    <recommendedName>
        <fullName evidence="3">RNase H type-1 domain-containing protein</fullName>
    </recommendedName>
</protein>
<dbReference type="Proteomes" id="UP000327157">
    <property type="component" value="Chromosome 12"/>
</dbReference>
<reference evidence="1 2" key="1">
    <citation type="submission" date="2019-09" db="EMBL/GenBank/DDBJ databases">
        <authorList>
            <person name="Ou C."/>
        </authorList>
    </citation>
    <scope>NUCLEOTIDE SEQUENCE [LARGE SCALE GENOMIC DNA]</scope>
    <source>
        <strain evidence="1">S2</strain>
        <tissue evidence="1">Leaf</tissue>
    </source>
</reference>
<evidence type="ECO:0000313" key="2">
    <source>
        <dbReference type="Proteomes" id="UP000327157"/>
    </source>
</evidence>
<name>A0A5N5I054_9ROSA</name>
<sequence>MLAKVGWQLICNPDSSLARVLQAKYYHSSSFMDAPTGISGVGWVARDFVGIFNGAGAKAMRATLVACVEKGFTSIQLETDSQVLIDMIHGCIQPEAVLDVVVSYPIINQNQI</sequence>
<reference evidence="2" key="2">
    <citation type="submission" date="2019-10" db="EMBL/GenBank/DDBJ databases">
        <title>A de novo genome assembly of a pear dwarfing rootstock.</title>
        <authorList>
            <person name="Wang F."/>
            <person name="Wang J."/>
            <person name="Li S."/>
            <person name="Zhang Y."/>
            <person name="Fang M."/>
            <person name="Ma L."/>
            <person name="Zhao Y."/>
            <person name="Jiang S."/>
        </authorList>
    </citation>
    <scope>NUCLEOTIDE SEQUENCE [LARGE SCALE GENOMIC DNA]</scope>
</reference>
<evidence type="ECO:0008006" key="3">
    <source>
        <dbReference type="Google" id="ProtNLM"/>
    </source>
</evidence>
<dbReference type="AlphaFoldDB" id="A0A5N5I054"/>
<comment type="caution">
    <text evidence="1">The sequence shown here is derived from an EMBL/GenBank/DDBJ whole genome shotgun (WGS) entry which is preliminary data.</text>
</comment>
<keyword evidence="2" id="KW-1185">Reference proteome</keyword>
<reference evidence="1 2" key="3">
    <citation type="submission" date="2019-11" db="EMBL/GenBank/DDBJ databases">
        <title>A de novo genome assembly of a pear dwarfing rootstock.</title>
        <authorList>
            <person name="Wang F."/>
            <person name="Wang J."/>
            <person name="Li S."/>
            <person name="Zhang Y."/>
            <person name="Fang M."/>
            <person name="Ma L."/>
            <person name="Zhao Y."/>
            <person name="Jiang S."/>
        </authorList>
    </citation>
    <scope>NUCLEOTIDE SEQUENCE [LARGE SCALE GENOMIC DNA]</scope>
    <source>
        <strain evidence="1">S2</strain>
        <tissue evidence="1">Leaf</tissue>
    </source>
</reference>
<organism evidence="1 2">
    <name type="scientific">Pyrus ussuriensis x Pyrus communis</name>
    <dbReference type="NCBI Taxonomy" id="2448454"/>
    <lineage>
        <taxon>Eukaryota</taxon>
        <taxon>Viridiplantae</taxon>
        <taxon>Streptophyta</taxon>
        <taxon>Embryophyta</taxon>
        <taxon>Tracheophyta</taxon>
        <taxon>Spermatophyta</taxon>
        <taxon>Magnoliopsida</taxon>
        <taxon>eudicotyledons</taxon>
        <taxon>Gunneridae</taxon>
        <taxon>Pentapetalae</taxon>
        <taxon>rosids</taxon>
        <taxon>fabids</taxon>
        <taxon>Rosales</taxon>
        <taxon>Rosaceae</taxon>
        <taxon>Amygdaloideae</taxon>
        <taxon>Maleae</taxon>
        <taxon>Pyrus</taxon>
    </lineage>
</organism>
<gene>
    <name evidence="1" type="ORF">D8674_009291</name>
</gene>
<accession>A0A5N5I054</accession>
<dbReference type="OrthoDB" id="1742963at2759"/>
<dbReference type="EMBL" id="SMOL01000143">
    <property type="protein sequence ID" value="KAB2631772.1"/>
    <property type="molecule type" value="Genomic_DNA"/>
</dbReference>